<feature type="repeat" description="PPR" evidence="2">
    <location>
        <begin position="504"/>
        <end position="538"/>
    </location>
</feature>
<dbReference type="PROSITE" id="PS51375">
    <property type="entry name" value="PPR"/>
    <property type="match status" value="8"/>
</dbReference>
<dbReference type="EMBL" id="JAFCMP010000046">
    <property type="protein sequence ID" value="KAG5189732.1"/>
    <property type="molecule type" value="Genomic_DNA"/>
</dbReference>
<dbReference type="InterPro" id="IPR011990">
    <property type="entry name" value="TPR-like_helical_dom_sf"/>
</dbReference>
<gene>
    <name evidence="5" type="ORF">JKP88DRAFT_347670</name>
</gene>
<dbReference type="Pfam" id="PF13041">
    <property type="entry name" value="PPR_2"/>
    <property type="match status" value="2"/>
</dbReference>
<feature type="compositionally biased region" description="Gly residues" evidence="3">
    <location>
        <begin position="767"/>
        <end position="783"/>
    </location>
</feature>
<protein>
    <recommendedName>
        <fullName evidence="4">PDZ domain-containing protein</fullName>
    </recommendedName>
</protein>
<dbReference type="PANTHER" id="PTHR46128">
    <property type="entry name" value="MITOCHONDRIAL GROUP I INTRON SPLICING FACTOR CCM1"/>
    <property type="match status" value="1"/>
</dbReference>
<dbReference type="InterPro" id="IPR001478">
    <property type="entry name" value="PDZ"/>
</dbReference>
<dbReference type="Gene3D" id="1.25.40.10">
    <property type="entry name" value="Tetratricopeptide repeat domain"/>
    <property type="match status" value="3"/>
</dbReference>
<evidence type="ECO:0000313" key="6">
    <source>
        <dbReference type="Proteomes" id="UP000664859"/>
    </source>
</evidence>
<evidence type="ECO:0000313" key="5">
    <source>
        <dbReference type="EMBL" id="KAG5189732.1"/>
    </source>
</evidence>
<feature type="repeat" description="PPR" evidence="2">
    <location>
        <begin position="539"/>
        <end position="573"/>
    </location>
</feature>
<feature type="region of interest" description="Disordered" evidence="3">
    <location>
        <begin position="739"/>
        <end position="784"/>
    </location>
</feature>
<feature type="compositionally biased region" description="Low complexity" evidence="3">
    <location>
        <begin position="745"/>
        <end position="766"/>
    </location>
</feature>
<dbReference type="InterPro" id="IPR002885">
    <property type="entry name" value="PPR_rpt"/>
</dbReference>
<reference evidence="5" key="1">
    <citation type="submission" date="2021-02" db="EMBL/GenBank/DDBJ databases">
        <title>First Annotated Genome of the Yellow-green Alga Tribonema minus.</title>
        <authorList>
            <person name="Mahan K.M."/>
        </authorList>
    </citation>
    <scope>NUCLEOTIDE SEQUENCE</scope>
    <source>
        <strain evidence="5">UTEX B ZZ1240</strain>
    </source>
</reference>
<comment type="similarity">
    <text evidence="1">Belongs to the PPR family. P subfamily.</text>
</comment>
<dbReference type="InterPro" id="IPR050872">
    <property type="entry name" value="PPR_P_subfamily"/>
</dbReference>
<dbReference type="NCBIfam" id="TIGR00756">
    <property type="entry name" value="PPR"/>
    <property type="match status" value="6"/>
</dbReference>
<feature type="domain" description="PDZ" evidence="4">
    <location>
        <begin position="47"/>
        <end position="96"/>
    </location>
</feature>
<evidence type="ECO:0000256" key="3">
    <source>
        <dbReference type="SAM" id="MobiDB-lite"/>
    </source>
</evidence>
<dbReference type="AlphaFoldDB" id="A0A836CKM0"/>
<dbReference type="SUPFAM" id="SSF50156">
    <property type="entry name" value="PDZ domain-like"/>
    <property type="match status" value="1"/>
</dbReference>
<sequence length="895" mass="94372">MSDAPLSAVGVVINTVGKPWGRRTVPWGREREVVQANEPAGGSAAGSYTYKVSVRKPLGLELMESEGKGVLISNVWAGSNAEKAGVMKGDRVVATSATLGGAMWEKNTIDGVISAITSRLILSDEVVIQLERYLDGHKTASVPPKQEAAESLAQPEHEEPTLAQLLEAVAAPMAGEMTLGSVGGHYVTAEEAYNAVPVVQQPATQAQVAKAAALASAAPLDQRARQAVTMLLRFGEMGSLEGFPQVWAAVRRTGPRQPQVYHAAMQAMLKLGSPDGAVALFKEMQETGLAPGLAAYTTLIKAHGRARDTGLKDAFDAIRGARAAGYTPDIVAYNALLGTCARRKELQAAEQLFWGEMQSLLILSTGQLVDLLFWGEMQGQSTVADAISWNTLLNAYARAGDVDKAEALLEKMEARGVSADRVTYTTLMKSLVADGRVDEAARLLRAMEQQQADILDDGDIVEAELVGPDVRAYNTLIEGRLKLRNCRGALSVLDEMKRAGVAPDLMTHSLLMDGLIRAGMPRQAMDTFASMRAAGIAPNLHVYTTAIAAAAHCGDAYAGLGLLEEMRKSGLRPNQLTFTAAMEACVRGGQGAMASTLYAQMRRSGARPDAIAKATLVRAHCASRNLPAAAAAILHMEGEPTLAARVGAAVPTVTALEAMASMDGVEAELEAALDDAAQRNRAKRRRRAPLPAYNAFIEAAALAGEYDLALAALERVQRVGYTASAVTARSLAAPTLRASRKYRGDSNGNSHSNHMNGSHVNGSSGSRVGGSGGGGGGGGGGGTARERALARLDYLLRVADVLGSRRSNGGGSAHGAIYLALLTDALAAERVDIARELVGSRRDGFFVLGRSTRAAAEALEGKVKQWHHRHLMARGLPGSMKARLSKQQRSGATNS</sequence>
<dbReference type="Pfam" id="PF13812">
    <property type="entry name" value="PPR_3"/>
    <property type="match status" value="2"/>
</dbReference>
<dbReference type="Proteomes" id="UP000664859">
    <property type="component" value="Unassembled WGS sequence"/>
</dbReference>
<name>A0A836CKM0_9STRA</name>
<evidence type="ECO:0000256" key="2">
    <source>
        <dbReference type="PROSITE-ProRule" id="PRU00708"/>
    </source>
</evidence>
<evidence type="ECO:0000259" key="4">
    <source>
        <dbReference type="PROSITE" id="PS50106"/>
    </source>
</evidence>
<feature type="non-terminal residue" evidence="5">
    <location>
        <position position="1"/>
    </location>
</feature>
<dbReference type="Gene3D" id="2.30.42.10">
    <property type="match status" value="1"/>
</dbReference>
<dbReference type="PROSITE" id="PS50106">
    <property type="entry name" value="PDZ"/>
    <property type="match status" value="1"/>
</dbReference>
<dbReference type="OrthoDB" id="41888at2759"/>
<evidence type="ECO:0000256" key="1">
    <source>
        <dbReference type="ARBA" id="ARBA00007626"/>
    </source>
</evidence>
<dbReference type="InterPro" id="IPR036034">
    <property type="entry name" value="PDZ_sf"/>
</dbReference>
<feature type="repeat" description="PPR" evidence="2">
    <location>
        <begin position="329"/>
        <end position="364"/>
    </location>
</feature>
<organism evidence="5 6">
    <name type="scientific">Tribonema minus</name>
    <dbReference type="NCBI Taxonomy" id="303371"/>
    <lineage>
        <taxon>Eukaryota</taxon>
        <taxon>Sar</taxon>
        <taxon>Stramenopiles</taxon>
        <taxon>Ochrophyta</taxon>
        <taxon>PX clade</taxon>
        <taxon>Xanthophyceae</taxon>
        <taxon>Tribonematales</taxon>
        <taxon>Tribonemataceae</taxon>
        <taxon>Tribonema</taxon>
    </lineage>
</organism>
<feature type="repeat" description="PPR" evidence="2">
    <location>
        <begin position="469"/>
        <end position="503"/>
    </location>
</feature>
<keyword evidence="6" id="KW-1185">Reference proteome</keyword>
<comment type="caution">
    <text evidence="5">The sequence shown here is derived from an EMBL/GenBank/DDBJ whole genome shotgun (WGS) entry which is preliminary data.</text>
</comment>
<feature type="repeat" description="PPR" evidence="2">
    <location>
        <begin position="257"/>
        <end position="291"/>
    </location>
</feature>
<feature type="repeat" description="PPR" evidence="2">
    <location>
        <begin position="385"/>
        <end position="419"/>
    </location>
</feature>
<dbReference type="PANTHER" id="PTHR46128:SF329">
    <property type="entry name" value="MITOCHONDRIAL GROUP I INTRON SPLICING FACTOR DMR1"/>
    <property type="match status" value="1"/>
</dbReference>
<feature type="repeat" description="PPR" evidence="2">
    <location>
        <begin position="574"/>
        <end position="608"/>
    </location>
</feature>
<feature type="repeat" description="PPR" evidence="2">
    <location>
        <begin position="420"/>
        <end position="454"/>
    </location>
</feature>
<accession>A0A836CKM0</accession>
<proteinExistence type="inferred from homology"/>